<dbReference type="SMART" id="SM00612">
    <property type="entry name" value="Kelch"/>
    <property type="match status" value="5"/>
</dbReference>
<proteinExistence type="inferred from homology"/>
<dbReference type="Gene3D" id="1.25.40.420">
    <property type="match status" value="1"/>
</dbReference>
<sequence length="1109" mass="125109">MDDEYRGHSKPVLFGIPFSVKSNFHMDGYEATVGLASLLETQEKSTCSLVQFLKEQGAIPFCLTNVPQGLLSYITSNPLYGTTKNPWDFSRTPGGSSGGEAALLAAGGAVFGIGNDLVGSLRIPAAFCGIVTLKPTQDRLHESAMNPGLPGRGRLGLSSGFFTRNVADQEFLLRQIVGNPKYHQMCPYSSLSPLLSTGELPGGRKPVIGWFVDDGFGKVAPSNKRAVEETIESLKLKGYEIKEFKMCDIDEDFQPYVVADMLFRNVMPDNGAYMSQMYAGEPYDRFMSHFIRLVRYKQVFVIRWLAQHVVLPLAQFTSLKSKQVLCLGNAYNANPGCVRQNQEKTDAFKFKWIKYWKSLGIDALICPSFITPAQPFEYPVQLSTGVFITGLFNMLDCPAAIVPVSPVREKENDKFETKGDFVLKLQAKAIKETTGMPNAVQIVTLPNQEEMCLKVMKIVEEISEGVQALKWKSENQTIWTNGDSFECFERLLRHFSNIFPRKKSNRIFNLKSTRLHTNSFLDSFSLTFILHFAAVTPTEKSMDLSDVSGIQLATSPPPRTAIDYNSSFEESPAKRVKFSHELTKSFDEKLSQTVFVERTLLSHYSTYFRVLFSNEFRDSQASSHRIRLITASDFHLLITIPRAFEQGIKPNINLQKAVELLEPAAYLQINIALEHISDIICANLSHENIIKIFRLALLYHTPLALRVWRAMIRQFQTMFATNAYLTLKENELIGLLTDKHLNLKSEDERTVVVNWIKHNSPLQSDRIVQFAQRNFARRPQPDSTKYEVIRNRQPIGAVVSFGGWASRGVAQKIEVFNKRCERWQTCNFNYDVPNIRRAYNGIELVDDKLVVFGGFNGIQHFQTTTVFDLETKKWKSGANMHDKRCYVTGTKAKDSHGRHLIYACGGMNGVSRLKTAEVYDPLSDRWTEIANMTHMRSDGAVVSIDNKVIAIGGFDGRNIHLGGECYDSIVDKWYPLASNMRTRRTGCTAVPIMDHVCMVLGGFNGVKRLDTAELYDMREGLWHSVSVMHTARSNFSACPMDFSVYVAGGFDGQSTTKDSERLDLRARKWQALPDLAEAKSALRMISLTDHPFLDELFHISDDDDVVTRW</sequence>
<accession>A0AAE9IQ28</accession>
<protein>
    <recommendedName>
        <fullName evidence="5">BTB domain-containing protein</fullName>
    </recommendedName>
</protein>
<reference evidence="6 7" key="1">
    <citation type="submission" date="2022-05" db="EMBL/GenBank/DDBJ databases">
        <title>Chromosome-level reference genomes for two strains of Caenorhabditis briggsae: an improved platform for comparative genomics.</title>
        <authorList>
            <person name="Stevens L."/>
            <person name="Andersen E.C."/>
        </authorList>
    </citation>
    <scope>NUCLEOTIDE SEQUENCE [LARGE SCALE GENOMIC DNA]</scope>
    <source>
        <strain evidence="6">QX1410_ONT</strain>
        <tissue evidence="6">Whole-organism</tissue>
    </source>
</reference>
<dbReference type="Proteomes" id="UP000827892">
    <property type="component" value="Chromosome III"/>
</dbReference>
<evidence type="ECO:0000313" key="7">
    <source>
        <dbReference type="Proteomes" id="UP000827892"/>
    </source>
</evidence>
<dbReference type="InterPro" id="IPR023631">
    <property type="entry name" value="Amidase_dom"/>
</dbReference>
<dbReference type="SUPFAM" id="SSF54695">
    <property type="entry name" value="POZ domain"/>
    <property type="match status" value="1"/>
</dbReference>
<dbReference type="Pfam" id="PF01425">
    <property type="entry name" value="Amidase"/>
    <property type="match status" value="1"/>
</dbReference>
<feature type="domain" description="BTB" evidence="5">
    <location>
        <begin position="580"/>
        <end position="650"/>
    </location>
</feature>
<dbReference type="FunFam" id="3.90.1300.10:FF:000003">
    <property type="entry name" value="Amidase signature enzyme"/>
    <property type="match status" value="1"/>
</dbReference>
<dbReference type="EMBL" id="CP090893">
    <property type="protein sequence ID" value="ULU00431.1"/>
    <property type="molecule type" value="Genomic_DNA"/>
</dbReference>
<evidence type="ECO:0000256" key="3">
    <source>
        <dbReference type="ARBA" id="ARBA00022737"/>
    </source>
</evidence>
<dbReference type="Pfam" id="PF24681">
    <property type="entry name" value="Kelch_KLHDC2_KLHL20_DRC7"/>
    <property type="match status" value="1"/>
</dbReference>
<gene>
    <name evidence="6" type="ORF">L3Y34_001128</name>
</gene>
<keyword evidence="2" id="KW-0880">Kelch repeat</keyword>
<dbReference type="Pfam" id="PF00651">
    <property type="entry name" value="BTB"/>
    <property type="match status" value="1"/>
</dbReference>
<evidence type="ECO:0000256" key="1">
    <source>
        <dbReference type="ARBA" id="ARBA00009199"/>
    </source>
</evidence>
<dbReference type="SUPFAM" id="SSF117281">
    <property type="entry name" value="Kelch motif"/>
    <property type="match status" value="1"/>
</dbReference>
<evidence type="ECO:0000256" key="4">
    <source>
        <dbReference type="ARBA" id="ARBA00022801"/>
    </source>
</evidence>
<dbReference type="GO" id="GO:0016787">
    <property type="term" value="F:hydrolase activity"/>
    <property type="evidence" value="ECO:0007669"/>
    <property type="project" value="UniProtKB-KW"/>
</dbReference>
<dbReference type="Gene3D" id="3.90.1300.10">
    <property type="entry name" value="Amidase signature (AS) domain"/>
    <property type="match status" value="1"/>
</dbReference>
<dbReference type="InterPro" id="IPR052096">
    <property type="entry name" value="Endocannabinoid_amidase"/>
</dbReference>
<dbReference type="InterPro" id="IPR011333">
    <property type="entry name" value="SKP1/BTB/POZ_sf"/>
</dbReference>
<dbReference type="AlphaFoldDB" id="A0AAE9IQ28"/>
<dbReference type="PANTHER" id="PTHR45847:SF2">
    <property type="entry name" value="AMIDASE DOMAIN-CONTAINING PROTEIN"/>
    <property type="match status" value="1"/>
</dbReference>
<dbReference type="InterPro" id="IPR036928">
    <property type="entry name" value="AS_sf"/>
</dbReference>
<dbReference type="PANTHER" id="PTHR45847">
    <property type="entry name" value="FATTY ACID AMIDE HYDROLASE"/>
    <property type="match status" value="1"/>
</dbReference>
<dbReference type="InterPro" id="IPR006652">
    <property type="entry name" value="Kelch_1"/>
</dbReference>
<dbReference type="InterPro" id="IPR000210">
    <property type="entry name" value="BTB/POZ_dom"/>
</dbReference>
<dbReference type="PROSITE" id="PS50097">
    <property type="entry name" value="BTB"/>
    <property type="match status" value="1"/>
</dbReference>
<dbReference type="InterPro" id="IPR011705">
    <property type="entry name" value="BACK"/>
</dbReference>
<comment type="similarity">
    <text evidence="1">Belongs to the amidase family.</text>
</comment>
<dbReference type="SUPFAM" id="SSF75304">
    <property type="entry name" value="Amidase signature (AS) enzymes"/>
    <property type="match status" value="1"/>
</dbReference>
<keyword evidence="3" id="KW-0677">Repeat</keyword>
<dbReference type="Gene3D" id="2.120.10.80">
    <property type="entry name" value="Kelch-type beta propeller"/>
    <property type="match status" value="1"/>
</dbReference>
<evidence type="ECO:0000313" key="6">
    <source>
        <dbReference type="EMBL" id="ULU00431.1"/>
    </source>
</evidence>
<dbReference type="InterPro" id="IPR015915">
    <property type="entry name" value="Kelch-typ_b-propeller"/>
</dbReference>
<dbReference type="Gene3D" id="3.30.710.10">
    <property type="entry name" value="Potassium Channel Kv1.1, Chain A"/>
    <property type="match status" value="1"/>
</dbReference>
<evidence type="ECO:0000256" key="2">
    <source>
        <dbReference type="ARBA" id="ARBA00022441"/>
    </source>
</evidence>
<evidence type="ECO:0000259" key="5">
    <source>
        <dbReference type="PROSITE" id="PS50097"/>
    </source>
</evidence>
<name>A0AAE9IQ28_CAEBR</name>
<dbReference type="Pfam" id="PF07707">
    <property type="entry name" value="BACK"/>
    <property type="match status" value="1"/>
</dbReference>
<organism evidence="6 7">
    <name type="scientific">Caenorhabditis briggsae</name>
    <dbReference type="NCBI Taxonomy" id="6238"/>
    <lineage>
        <taxon>Eukaryota</taxon>
        <taxon>Metazoa</taxon>
        <taxon>Ecdysozoa</taxon>
        <taxon>Nematoda</taxon>
        <taxon>Chromadorea</taxon>
        <taxon>Rhabditida</taxon>
        <taxon>Rhabditina</taxon>
        <taxon>Rhabditomorpha</taxon>
        <taxon>Rhabditoidea</taxon>
        <taxon>Rhabditidae</taxon>
        <taxon>Peloderinae</taxon>
        <taxon>Caenorhabditis</taxon>
    </lineage>
</organism>
<keyword evidence="4" id="KW-0378">Hydrolase</keyword>
<dbReference type="Pfam" id="PF01344">
    <property type="entry name" value="Kelch_1"/>
    <property type="match status" value="2"/>
</dbReference>